<keyword evidence="3 7" id="KW-0547">Nucleotide-binding</keyword>
<sequence>MSHLDQDKEVNDNAVPATGKMTMAIMEIFMQERDGHPPVIFALASGLSRAAIAVMRLSGRGTGRIVESLCGRLPAPRRASLRGLWRRDGGTPVLLDRALVLWFPGPDSYTGEDSAELHLHAGQAVINAVADALVALGARPAEPGEFSRRAFMHGRMDLMQAEGIADLIEAETEAQRQQALSQVDGAQSRLYQHWADRLRTLLAHQEALIDFPDEELPPEVEQELCNGLRELHDTMQAYLAEGAGAERLRRGLVFAIVGEPNVGKSSLLNALAGRDAAIVSSRAGTTRDAIEVRMVMGNVPVTLVDTAGLRETEDEIEAEGVRRSLFHVKQADCVVQVFAGNPAPPSLDGADVLVCNKTDLTPAPDGAIGISVLTNTGMDVLRTVLADKARALTAGRAVAPFTRARHRAAIEETVRHIGQALAMPWPEMRGEEMRLAMRALGRLTGAVDVEALLDTVFGQFCIGK</sequence>
<dbReference type="InterPro" id="IPR027368">
    <property type="entry name" value="MnmE_dom2"/>
</dbReference>
<feature type="binding site" evidence="7">
    <location>
        <position position="286"/>
    </location>
    <ligand>
        <name>Mg(2+)</name>
        <dbReference type="ChEBI" id="CHEBI:18420"/>
    </ligand>
</feature>
<dbReference type="Pfam" id="PF12631">
    <property type="entry name" value="MnmE_helical"/>
    <property type="match status" value="1"/>
</dbReference>
<dbReference type="NCBIfam" id="TIGR00231">
    <property type="entry name" value="small_GTP"/>
    <property type="match status" value="1"/>
</dbReference>
<comment type="similarity">
    <text evidence="1 7">Belongs to the TRAFAC class TrmE-Era-EngA-EngB-Septin-like GTPase superfamily. TrmE GTPase family.</text>
</comment>
<feature type="binding site" evidence="7">
    <location>
        <begin position="305"/>
        <end position="308"/>
    </location>
    <ligand>
        <name>GTP</name>
        <dbReference type="ChEBI" id="CHEBI:37565"/>
    </ligand>
</feature>
<dbReference type="CDD" id="cd04164">
    <property type="entry name" value="trmE"/>
    <property type="match status" value="1"/>
</dbReference>
<keyword evidence="2 7" id="KW-0819">tRNA processing</keyword>
<dbReference type="InterPro" id="IPR027417">
    <property type="entry name" value="P-loop_NTPase"/>
</dbReference>
<dbReference type="EC" id="3.6.-.-" evidence="7"/>
<feature type="binding site" evidence="7">
    <location>
        <begin position="280"/>
        <end position="286"/>
    </location>
    <ligand>
        <name>GTP</name>
        <dbReference type="ChEBI" id="CHEBI:37565"/>
    </ligand>
</feature>
<evidence type="ECO:0000313" key="9">
    <source>
        <dbReference type="Proteomes" id="UP000502533"/>
    </source>
</evidence>
<keyword evidence="7" id="KW-0963">Cytoplasm</keyword>
<dbReference type="InterPro" id="IPR027266">
    <property type="entry name" value="TrmE/GcvT-like"/>
</dbReference>
<protein>
    <recommendedName>
        <fullName evidence="7">tRNA modification GTPase MnmE</fullName>
        <ecNumber evidence="7">3.6.-.-</ecNumber>
    </recommendedName>
</protein>
<feature type="binding site" evidence="7">
    <location>
        <position position="56"/>
    </location>
    <ligand>
        <name>(6S)-5-formyl-5,6,7,8-tetrahydrofolate</name>
        <dbReference type="ChEBI" id="CHEBI:57457"/>
    </ligand>
</feature>
<dbReference type="InterPro" id="IPR025867">
    <property type="entry name" value="MnmE_helical"/>
</dbReference>
<dbReference type="GO" id="GO:0003924">
    <property type="term" value="F:GTPase activity"/>
    <property type="evidence" value="ECO:0007669"/>
    <property type="project" value="UniProtKB-UniRule"/>
</dbReference>
<comment type="caution">
    <text evidence="7">Lacks conserved residue(s) required for the propagation of feature annotation.</text>
</comment>
<dbReference type="SUPFAM" id="SSF52540">
    <property type="entry name" value="P-loop containing nucleoside triphosphate hydrolases"/>
    <property type="match status" value="1"/>
</dbReference>
<feature type="binding site" evidence="7">
    <location>
        <position position="155"/>
    </location>
    <ligand>
        <name>(6S)-5-formyl-5,6,7,8-tetrahydrofolate</name>
        <dbReference type="ChEBI" id="CHEBI:57457"/>
    </ligand>
</feature>
<evidence type="ECO:0000256" key="3">
    <source>
        <dbReference type="ARBA" id="ARBA00022741"/>
    </source>
</evidence>
<dbReference type="InterPro" id="IPR018948">
    <property type="entry name" value="GTP-bd_TrmE_N"/>
</dbReference>
<dbReference type="PANTHER" id="PTHR42714:SF2">
    <property type="entry name" value="TRNA MODIFICATION GTPASE GTPBP3, MITOCHONDRIAL"/>
    <property type="match status" value="1"/>
</dbReference>
<keyword evidence="9" id="KW-1185">Reference proteome</keyword>
<dbReference type="GO" id="GO:0046872">
    <property type="term" value="F:metal ion binding"/>
    <property type="evidence" value="ECO:0007669"/>
    <property type="project" value="UniProtKB-KW"/>
</dbReference>
<dbReference type="GO" id="GO:0030488">
    <property type="term" value="P:tRNA methylation"/>
    <property type="evidence" value="ECO:0007669"/>
    <property type="project" value="TreeGrafter"/>
</dbReference>
<feature type="binding site" evidence="7">
    <location>
        <begin position="261"/>
        <end position="266"/>
    </location>
    <ligand>
        <name>GTP</name>
        <dbReference type="ChEBI" id="CHEBI:37565"/>
    </ligand>
</feature>
<evidence type="ECO:0000256" key="6">
    <source>
        <dbReference type="ARBA" id="ARBA00023134"/>
    </source>
</evidence>
<feature type="binding site" evidence="7">
    <location>
        <position position="116"/>
    </location>
    <ligand>
        <name>(6S)-5-formyl-5,6,7,8-tetrahydrofolate</name>
        <dbReference type="ChEBI" id="CHEBI:57457"/>
    </ligand>
</feature>
<keyword evidence="7" id="KW-0460">Magnesium</keyword>
<accession>A0A181C6F4</accession>
<gene>
    <name evidence="7 8" type="primary">mnmE</name>
    <name evidence="7" type="synonym">trmE</name>
    <name evidence="8" type="ORF">GWK63_00315</name>
</gene>
<dbReference type="CDD" id="cd14858">
    <property type="entry name" value="TrmE_N"/>
    <property type="match status" value="1"/>
</dbReference>
<evidence type="ECO:0000256" key="4">
    <source>
        <dbReference type="ARBA" id="ARBA00022801"/>
    </source>
</evidence>
<comment type="cofactor">
    <cofactor evidence="7">
        <name>K(+)</name>
        <dbReference type="ChEBI" id="CHEBI:29103"/>
    </cofactor>
    <text evidence="7">Binds 1 potassium ion per subunit.</text>
</comment>
<dbReference type="InterPro" id="IPR005225">
    <property type="entry name" value="Small_GTP-bd"/>
</dbReference>
<keyword evidence="6 7" id="KW-0342">GTP-binding</keyword>
<evidence type="ECO:0000256" key="1">
    <source>
        <dbReference type="ARBA" id="ARBA00011043"/>
    </source>
</evidence>
<dbReference type="PANTHER" id="PTHR42714">
    <property type="entry name" value="TRNA MODIFICATION GTPASE GTPBP3"/>
    <property type="match status" value="1"/>
</dbReference>
<name>A0A181C6F4_9PROT</name>
<dbReference type="Gene3D" id="3.40.50.300">
    <property type="entry name" value="P-loop containing nucleotide triphosphate hydrolases"/>
    <property type="match status" value="1"/>
</dbReference>
<feature type="binding site" evidence="7">
    <location>
        <position position="464"/>
    </location>
    <ligand>
        <name>(6S)-5-formyl-5,6,7,8-tetrahydrofolate</name>
        <dbReference type="ChEBI" id="CHEBI:57457"/>
    </ligand>
</feature>
<dbReference type="Proteomes" id="UP000502533">
    <property type="component" value="Chromosome"/>
</dbReference>
<reference evidence="8 9" key="1">
    <citation type="submission" date="2020-03" db="EMBL/GenBank/DDBJ databases">
        <title>Isolation of cellulose-producing strains, genome characterization and application of the synthesized cellulose films as an economical and sustainable material for piezoelectric sensor construction.</title>
        <authorList>
            <person name="Mangayil R.K."/>
        </authorList>
    </citation>
    <scope>NUCLEOTIDE SEQUENCE [LARGE SCALE GENOMIC DNA]</scope>
    <source>
        <strain evidence="8 9">ENS 9a1a</strain>
    </source>
</reference>
<dbReference type="NCBIfam" id="NF003661">
    <property type="entry name" value="PRK05291.1-3"/>
    <property type="match status" value="1"/>
</dbReference>
<dbReference type="KEGG" id="kre:GWK63_00315"/>
<dbReference type="Pfam" id="PF01926">
    <property type="entry name" value="MMR_HSR1"/>
    <property type="match status" value="1"/>
</dbReference>
<evidence type="ECO:0000313" key="8">
    <source>
        <dbReference type="EMBL" id="QIP34150.1"/>
    </source>
</evidence>
<organism evidence="8 9">
    <name type="scientific">Komagataeibacter rhaeticus</name>
    <dbReference type="NCBI Taxonomy" id="215221"/>
    <lineage>
        <taxon>Bacteria</taxon>
        <taxon>Pseudomonadati</taxon>
        <taxon>Pseudomonadota</taxon>
        <taxon>Alphaproteobacteria</taxon>
        <taxon>Acetobacterales</taxon>
        <taxon>Acetobacteraceae</taxon>
        <taxon>Komagataeibacter</taxon>
    </lineage>
</organism>
<keyword evidence="5 7" id="KW-0630">Potassium</keyword>
<dbReference type="PROSITE" id="PS51709">
    <property type="entry name" value="G_TRME"/>
    <property type="match status" value="1"/>
</dbReference>
<feature type="binding site" evidence="7">
    <location>
        <position position="265"/>
    </location>
    <ligand>
        <name>Mg(2+)</name>
        <dbReference type="ChEBI" id="CHEBI:18420"/>
    </ligand>
</feature>
<dbReference type="AlphaFoldDB" id="A0A181C6F4"/>
<dbReference type="InterPro" id="IPR006073">
    <property type="entry name" value="GTP-bd"/>
</dbReference>
<dbReference type="Pfam" id="PF10396">
    <property type="entry name" value="TrmE_N"/>
    <property type="match status" value="1"/>
</dbReference>
<dbReference type="EMBL" id="CP050139">
    <property type="protein sequence ID" value="QIP34150.1"/>
    <property type="molecule type" value="Genomic_DNA"/>
</dbReference>
<dbReference type="InterPro" id="IPR004520">
    <property type="entry name" value="GTPase_MnmE"/>
</dbReference>
<dbReference type="GO" id="GO:0005737">
    <property type="term" value="C:cytoplasm"/>
    <property type="evidence" value="ECO:0007669"/>
    <property type="project" value="UniProtKB-SubCell"/>
</dbReference>
<dbReference type="GO" id="GO:0005525">
    <property type="term" value="F:GTP binding"/>
    <property type="evidence" value="ECO:0007669"/>
    <property type="project" value="UniProtKB-UniRule"/>
</dbReference>
<dbReference type="Gene3D" id="1.20.120.430">
    <property type="entry name" value="tRNA modification GTPase MnmE domain 2"/>
    <property type="match status" value="1"/>
</dbReference>
<dbReference type="PRINTS" id="PR00326">
    <property type="entry name" value="GTP1OBG"/>
</dbReference>
<proteinExistence type="inferred from homology"/>
<evidence type="ECO:0000256" key="7">
    <source>
        <dbReference type="HAMAP-Rule" id="MF_00379"/>
    </source>
</evidence>
<keyword evidence="4 7" id="KW-0378">Hydrolase</keyword>
<dbReference type="GO" id="GO:0002098">
    <property type="term" value="P:tRNA wobble uridine modification"/>
    <property type="evidence" value="ECO:0007669"/>
    <property type="project" value="TreeGrafter"/>
</dbReference>
<comment type="subunit">
    <text evidence="7">Homodimer. Heterotetramer of two MnmE and two MnmG subunits.</text>
</comment>
<dbReference type="HAMAP" id="MF_00379">
    <property type="entry name" value="GTPase_MnmE"/>
    <property type="match status" value="1"/>
</dbReference>
<comment type="function">
    <text evidence="7">Exhibits a very high intrinsic GTPase hydrolysis rate. Involved in the addition of a carboxymethylaminomethyl (cmnm) group at the wobble position (U34) of certain tRNAs, forming tRNA-cmnm(5)s(2)U34.</text>
</comment>
<evidence type="ECO:0000256" key="5">
    <source>
        <dbReference type="ARBA" id="ARBA00022958"/>
    </source>
</evidence>
<dbReference type="InterPro" id="IPR031168">
    <property type="entry name" value="G_TrmE"/>
</dbReference>
<dbReference type="FunFam" id="3.30.1360.120:FF:000007">
    <property type="entry name" value="tRNA modification GTPase GTPBP3, mitochondrial"/>
    <property type="match status" value="1"/>
</dbReference>
<keyword evidence="7" id="KW-0479">Metal-binding</keyword>
<dbReference type="Gene3D" id="3.30.1360.120">
    <property type="entry name" value="Probable tRNA modification gtpase trme, domain 1"/>
    <property type="match status" value="1"/>
</dbReference>
<comment type="subcellular location">
    <subcellularLocation>
        <location evidence="7">Cytoplasm</location>
    </subcellularLocation>
</comment>
<evidence type="ECO:0000256" key="2">
    <source>
        <dbReference type="ARBA" id="ARBA00022694"/>
    </source>
</evidence>